<proteinExistence type="inferred from homology"/>
<dbReference type="Pfam" id="PF00483">
    <property type="entry name" value="NTP_transferase"/>
    <property type="match status" value="1"/>
</dbReference>
<dbReference type="AlphaFoldDB" id="A0A1Y2PDU6"/>
<evidence type="ECO:0000256" key="5">
    <source>
        <dbReference type="ARBA" id="ARBA00022741"/>
    </source>
</evidence>
<dbReference type="InterPro" id="IPR005835">
    <property type="entry name" value="NTP_transferase_dom"/>
</dbReference>
<name>A0A1Y2PDU6_9FLAO</name>
<dbReference type="EC" id="2.7.7.13" evidence="2"/>
<evidence type="ECO:0000256" key="7">
    <source>
        <dbReference type="ARBA" id="ARBA00047343"/>
    </source>
</evidence>
<sequence length="352" mass="39846">MNNNYYAVIMAGGVGSRFWPVSTEEYPKQFHDMLGTGQSLIQKTFDRIHSLIPSENILIATNQRYKELVLEQLTKTSENNLLLEPAMRNTAPCILYAALKIYEQNKDAVMLVAPSDHWIENEAEFLQNIETSFKACSENDILMTLGIQPNSPNTGYGYIQFEDENSNIKKVKNFTEKPNLETAEKFLASGDYLWNAGIFVWSAKSIIKAFKKHLPETIDILDDRNNVYNTDFEDDFIKSNYEKCENISIDFGIMERANNVHVLPVDFGWNDLGTWGSLYQKLNKDAQQNAVVGANTLCRDANGNMISTSTGKKVILQGLSNFIVVEKDDVILICPKEDEQDIKQIAAEAKEL</sequence>
<dbReference type="PANTHER" id="PTHR46390">
    <property type="entry name" value="MANNOSE-1-PHOSPHATE GUANYLYLTRANSFERASE"/>
    <property type="match status" value="1"/>
</dbReference>
<dbReference type="Gene3D" id="3.90.550.10">
    <property type="entry name" value="Spore Coat Polysaccharide Biosynthesis Protein SpsA, Chain A"/>
    <property type="match status" value="1"/>
</dbReference>
<evidence type="ECO:0000313" key="10">
    <source>
        <dbReference type="EMBL" id="OSY87967.1"/>
    </source>
</evidence>
<evidence type="ECO:0000256" key="3">
    <source>
        <dbReference type="ARBA" id="ARBA00022679"/>
    </source>
</evidence>
<feature type="domain" description="MannoseP isomerase/GMP-like beta-helix" evidence="9">
    <location>
        <begin position="300"/>
        <end position="345"/>
    </location>
</feature>
<dbReference type="EMBL" id="LAPZ01000005">
    <property type="protein sequence ID" value="OSY87967.1"/>
    <property type="molecule type" value="Genomic_DNA"/>
</dbReference>
<evidence type="ECO:0000256" key="4">
    <source>
        <dbReference type="ARBA" id="ARBA00022695"/>
    </source>
</evidence>
<evidence type="ECO:0000256" key="6">
    <source>
        <dbReference type="ARBA" id="ARBA00023134"/>
    </source>
</evidence>
<dbReference type="SUPFAM" id="SSF159283">
    <property type="entry name" value="Guanosine diphospho-D-mannose pyrophosphorylase/mannose-6-phosphate isomerase linker domain"/>
    <property type="match status" value="1"/>
</dbReference>
<dbReference type="PANTHER" id="PTHR46390:SF1">
    <property type="entry name" value="MANNOSE-1-PHOSPHATE GUANYLYLTRANSFERASE"/>
    <property type="match status" value="1"/>
</dbReference>
<dbReference type="SUPFAM" id="SSF53448">
    <property type="entry name" value="Nucleotide-diphospho-sugar transferases"/>
    <property type="match status" value="1"/>
</dbReference>
<dbReference type="InParanoid" id="A0A1Y2PDU6"/>
<keyword evidence="4 10" id="KW-0548">Nucleotidyltransferase</keyword>
<keyword evidence="11" id="KW-1185">Reference proteome</keyword>
<dbReference type="GO" id="GO:0009298">
    <property type="term" value="P:GDP-mannose biosynthetic process"/>
    <property type="evidence" value="ECO:0007669"/>
    <property type="project" value="TreeGrafter"/>
</dbReference>
<keyword evidence="5" id="KW-0547">Nucleotide-binding</keyword>
<evidence type="ECO:0000256" key="2">
    <source>
        <dbReference type="ARBA" id="ARBA00012387"/>
    </source>
</evidence>
<gene>
    <name evidence="10" type="ORF">WH52_07980</name>
</gene>
<dbReference type="Proteomes" id="UP000194221">
    <property type="component" value="Unassembled WGS sequence"/>
</dbReference>
<evidence type="ECO:0000259" key="8">
    <source>
        <dbReference type="Pfam" id="PF00483"/>
    </source>
</evidence>
<dbReference type="InterPro" id="IPR054566">
    <property type="entry name" value="ManC/GMP-like_b-helix"/>
</dbReference>
<protein>
    <recommendedName>
        <fullName evidence="2">mannose-1-phosphate guanylyltransferase</fullName>
        <ecNumber evidence="2">2.7.7.13</ecNumber>
    </recommendedName>
</protein>
<evidence type="ECO:0000313" key="11">
    <source>
        <dbReference type="Proteomes" id="UP000194221"/>
    </source>
</evidence>
<accession>A0A1Y2PDU6</accession>
<evidence type="ECO:0000259" key="9">
    <source>
        <dbReference type="Pfam" id="PF22640"/>
    </source>
</evidence>
<dbReference type="CDD" id="cd02509">
    <property type="entry name" value="GDP-M1P_Guanylyltransferase"/>
    <property type="match status" value="1"/>
</dbReference>
<organism evidence="10 11">
    <name type="scientific">Tenacibaculum holothuriorum</name>
    <dbReference type="NCBI Taxonomy" id="1635173"/>
    <lineage>
        <taxon>Bacteria</taxon>
        <taxon>Pseudomonadati</taxon>
        <taxon>Bacteroidota</taxon>
        <taxon>Flavobacteriia</taxon>
        <taxon>Flavobacteriales</taxon>
        <taxon>Flavobacteriaceae</taxon>
        <taxon>Tenacibaculum</taxon>
    </lineage>
</organism>
<dbReference type="InterPro" id="IPR051161">
    <property type="entry name" value="Mannose-6P_isomerase_type2"/>
</dbReference>
<comment type="similarity">
    <text evidence="1">Belongs to the mannose-6-phosphate isomerase type 2 family.</text>
</comment>
<dbReference type="OrthoDB" id="9806359at2"/>
<dbReference type="GO" id="GO:0005525">
    <property type="term" value="F:GTP binding"/>
    <property type="evidence" value="ECO:0007669"/>
    <property type="project" value="UniProtKB-KW"/>
</dbReference>
<dbReference type="InterPro" id="IPR049577">
    <property type="entry name" value="GMPP_N"/>
</dbReference>
<dbReference type="STRING" id="1635173.WH52_07980"/>
<feature type="domain" description="Nucleotidyl transferase" evidence="8">
    <location>
        <begin position="7"/>
        <end position="287"/>
    </location>
</feature>
<dbReference type="InterPro" id="IPR029044">
    <property type="entry name" value="Nucleotide-diphossugar_trans"/>
</dbReference>
<keyword evidence="3 10" id="KW-0808">Transferase</keyword>
<comment type="caution">
    <text evidence="10">The sequence shown here is derived from an EMBL/GenBank/DDBJ whole genome shotgun (WGS) entry which is preliminary data.</text>
</comment>
<dbReference type="FunFam" id="3.90.550.10:FF:000046">
    <property type="entry name" value="Mannose-1-phosphate guanylyltransferase (GDP)"/>
    <property type="match status" value="1"/>
</dbReference>
<reference evidence="10 11" key="1">
    <citation type="submission" date="2015-03" db="EMBL/GenBank/DDBJ databases">
        <title>Genome sequence of Tenacibaculum sp. S2-2, isolated from intestinal microbiota of sea cucumber, Apostichopus japonicas.</title>
        <authorList>
            <person name="Shao Z."/>
            <person name="Wang L."/>
            <person name="Li X."/>
        </authorList>
    </citation>
    <scope>NUCLEOTIDE SEQUENCE [LARGE SCALE GENOMIC DNA]</scope>
    <source>
        <strain evidence="10 11">S2-2</strain>
    </source>
</reference>
<keyword evidence="6" id="KW-0342">GTP-binding</keyword>
<dbReference type="GO" id="GO:0004475">
    <property type="term" value="F:mannose-1-phosphate guanylyltransferase (GTP) activity"/>
    <property type="evidence" value="ECO:0007669"/>
    <property type="project" value="UniProtKB-EC"/>
</dbReference>
<dbReference type="Pfam" id="PF22640">
    <property type="entry name" value="ManC_GMP_beta-helix"/>
    <property type="match status" value="1"/>
</dbReference>
<comment type="catalytic activity">
    <reaction evidence="7">
        <text>alpha-D-mannose 1-phosphate + GTP + H(+) = GDP-alpha-D-mannose + diphosphate</text>
        <dbReference type="Rhea" id="RHEA:15229"/>
        <dbReference type="ChEBI" id="CHEBI:15378"/>
        <dbReference type="ChEBI" id="CHEBI:33019"/>
        <dbReference type="ChEBI" id="CHEBI:37565"/>
        <dbReference type="ChEBI" id="CHEBI:57527"/>
        <dbReference type="ChEBI" id="CHEBI:58409"/>
        <dbReference type="EC" id="2.7.7.13"/>
    </reaction>
</comment>
<dbReference type="RefSeq" id="WP_086030431.1">
    <property type="nucleotide sequence ID" value="NZ_LAPZ01000005.1"/>
</dbReference>
<evidence type="ECO:0000256" key="1">
    <source>
        <dbReference type="ARBA" id="ARBA00006115"/>
    </source>
</evidence>